<name>A0A4S8KS38_DENBC</name>
<reference evidence="2 3" key="1">
    <citation type="journal article" date="2019" name="Nat. Ecol. Evol.">
        <title>Megaphylogeny resolves global patterns of mushroom evolution.</title>
        <authorList>
            <person name="Varga T."/>
            <person name="Krizsan K."/>
            <person name="Foldi C."/>
            <person name="Dima B."/>
            <person name="Sanchez-Garcia M."/>
            <person name="Sanchez-Ramirez S."/>
            <person name="Szollosi G.J."/>
            <person name="Szarkandi J.G."/>
            <person name="Papp V."/>
            <person name="Albert L."/>
            <person name="Andreopoulos W."/>
            <person name="Angelini C."/>
            <person name="Antonin V."/>
            <person name="Barry K.W."/>
            <person name="Bougher N.L."/>
            <person name="Buchanan P."/>
            <person name="Buyck B."/>
            <person name="Bense V."/>
            <person name="Catcheside P."/>
            <person name="Chovatia M."/>
            <person name="Cooper J."/>
            <person name="Damon W."/>
            <person name="Desjardin D."/>
            <person name="Finy P."/>
            <person name="Geml J."/>
            <person name="Haridas S."/>
            <person name="Hughes K."/>
            <person name="Justo A."/>
            <person name="Karasinski D."/>
            <person name="Kautmanova I."/>
            <person name="Kiss B."/>
            <person name="Kocsube S."/>
            <person name="Kotiranta H."/>
            <person name="LaButti K.M."/>
            <person name="Lechner B.E."/>
            <person name="Liimatainen K."/>
            <person name="Lipzen A."/>
            <person name="Lukacs Z."/>
            <person name="Mihaltcheva S."/>
            <person name="Morgado L.N."/>
            <person name="Niskanen T."/>
            <person name="Noordeloos M.E."/>
            <person name="Ohm R.A."/>
            <person name="Ortiz-Santana B."/>
            <person name="Ovrebo C."/>
            <person name="Racz N."/>
            <person name="Riley R."/>
            <person name="Savchenko A."/>
            <person name="Shiryaev A."/>
            <person name="Soop K."/>
            <person name="Spirin V."/>
            <person name="Szebenyi C."/>
            <person name="Tomsovsky M."/>
            <person name="Tulloss R.E."/>
            <person name="Uehling J."/>
            <person name="Grigoriev I.V."/>
            <person name="Vagvolgyi C."/>
            <person name="Papp T."/>
            <person name="Martin F.M."/>
            <person name="Miettinen O."/>
            <person name="Hibbett D.S."/>
            <person name="Nagy L.G."/>
        </authorList>
    </citation>
    <scope>NUCLEOTIDE SEQUENCE [LARGE SCALE GENOMIC DNA]</scope>
    <source>
        <strain evidence="2 3">CBS 962.96</strain>
    </source>
</reference>
<evidence type="ECO:0000313" key="3">
    <source>
        <dbReference type="Proteomes" id="UP000297245"/>
    </source>
</evidence>
<accession>A0A4S8KS38</accession>
<dbReference type="EMBL" id="ML180167">
    <property type="protein sequence ID" value="THU78592.1"/>
    <property type="molecule type" value="Genomic_DNA"/>
</dbReference>
<evidence type="ECO:0000256" key="1">
    <source>
        <dbReference type="SAM" id="MobiDB-lite"/>
    </source>
</evidence>
<dbReference type="AlphaFoldDB" id="A0A4S8KS38"/>
<gene>
    <name evidence="2" type="ORF">K435DRAFT_811423</name>
</gene>
<organism evidence="2 3">
    <name type="scientific">Dendrothele bispora (strain CBS 962.96)</name>
    <dbReference type="NCBI Taxonomy" id="1314807"/>
    <lineage>
        <taxon>Eukaryota</taxon>
        <taxon>Fungi</taxon>
        <taxon>Dikarya</taxon>
        <taxon>Basidiomycota</taxon>
        <taxon>Agaricomycotina</taxon>
        <taxon>Agaricomycetes</taxon>
        <taxon>Agaricomycetidae</taxon>
        <taxon>Agaricales</taxon>
        <taxon>Agaricales incertae sedis</taxon>
        <taxon>Dendrothele</taxon>
    </lineage>
</organism>
<sequence length="273" mass="30324">MALFSRTLRGGKCYAELQAIHLPETRLEPLITRAFEEEFKPANEEDEDFNSELPSPPENHPLPLKRGLDDAAGPNFPSATDSVKKSYRSRKRAKKRAENYERRGHQGGNGAATAVAGLDQVNVEVGDEVLLSATATGGYIAVEQDERGRTIDRPLSWFKEQGFQIIPWDGSQAKVFVDSTNRVICAGVKKIDNPQYTRDLEEAAQLIHEYGNEANFKAHEKSSKRGVGFAACAYGWSYGKGQKRPMRLGGPQAGMMRELLGHQCFHNIAHHQS</sequence>
<dbReference type="OrthoDB" id="3031270at2759"/>
<proteinExistence type="predicted"/>
<protein>
    <submittedName>
        <fullName evidence="2">Uncharacterized protein</fullName>
    </submittedName>
</protein>
<feature type="non-terminal residue" evidence="2">
    <location>
        <position position="273"/>
    </location>
</feature>
<evidence type="ECO:0000313" key="2">
    <source>
        <dbReference type="EMBL" id="THU78592.1"/>
    </source>
</evidence>
<dbReference type="Proteomes" id="UP000297245">
    <property type="component" value="Unassembled WGS sequence"/>
</dbReference>
<keyword evidence="3" id="KW-1185">Reference proteome</keyword>
<feature type="compositionally biased region" description="Basic residues" evidence="1">
    <location>
        <begin position="85"/>
        <end position="95"/>
    </location>
</feature>
<feature type="region of interest" description="Disordered" evidence="1">
    <location>
        <begin position="42"/>
        <end position="111"/>
    </location>
</feature>